<accession>T1JW52</accession>
<keyword evidence="1" id="KW-0472">Membrane</keyword>
<keyword evidence="3" id="KW-1185">Reference proteome</keyword>
<protein>
    <recommendedName>
        <fullName evidence="4">DUF19 domain-containing protein</fullName>
    </recommendedName>
</protein>
<evidence type="ECO:0000313" key="3">
    <source>
        <dbReference type="Proteomes" id="UP000015104"/>
    </source>
</evidence>
<dbReference type="HOGENOM" id="CLU_1654384_0_0_1"/>
<dbReference type="AlphaFoldDB" id="T1JW52"/>
<evidence type="ECO:0008006" key="4">
    <source>
        <dbReference type="Google" id="ProtNLM"/>
    </source>
</evidence>
<keyword evidence="1" id="KW-0812">Transmembrane</keyword>
<dbReference type="PANTHER" id="PTHR33964">
    <property type="entry name" value="RE45066P-RELATED"/>
    <property type="match status" value="1"/>
</dbReference>
<dbReference type="Proteomes" id="UP000015104">
    <property type="component" value="Unassembled WGS sequence"/>
</dbReference>
<dbReference type="EnsemblMetazoa" id="tetur02g07030.1">
    <property type="protein sequence ID" value="tetur02g07030.1"/>
    <property type="gene ID" value="tetur02g07030"/>
</dbReference>
<proteinExistence type="predicted"/>
<evidence type="ECO:0000313" key="2">
    <source>
        <dbReference type="EnsemblMetazoa" id="tetur02g07030.1"/>
    </source>
</evidence>
<reference evidence="3" key="1">
    <citation type="submission" date="2011-08" db="EMBL/GenBank/DDBJ databases">
        <authorList>
            <person name="Rombauts S."/>
        </authorList>
    </citation>
    <scope>NUCLEOTIDE SEQUENCE</scope>
    <source>
        <strain evidence="3">London</strain>
    </source>
</reference>
<feature type="transmembrane region" description="Helical" evidence="1">
    <location>
        <begin position="26"/>
        <end position="46"/>
    </location>
</feature>
<evidence type="ECO:0000256" key="1">
    <source>
        <dbReference type="SAM" id="Phobius"/>
    </source>
</evidence>
<keyword evidence="1" id="KW-1133">Transmembrane helix</keyword>
<reference evidence="2" key="2">
    <citation type="submission" date="2015-06" db="UniProtKB">
        <authorList>
            <consortium name="EnsemblMetazoa"/>
        </authorList>
    </citation>
    <scope>IDENTIFICATION</scope>
</reference>
<organism evidence="2 3">
    <name type="scientific">Tetranychus urticae</name>
    <name type="common">Two-spotted spider mite</name>
    <dbReference type="NCBI Taxonomy" id="32264"/>
    <lineage>
        <taxon>Eukaryota</taxon>
        <taxon>Metazoa</taxon>
        <taxon>Ecdysozoa</taxon>
        <taxon>Arthropoda</taxon>
        <taxon>Chelicerata</taxon>
        <taxon>Arachnida</taxon>
        <taxon>Acari</taxon>
        <taxon>Acariformes</taxon>
        <taxon>Trombidiformes</taxon>
        <taxon>Prostigmata</taxon>
        <taxon>Eleutherengona</taxon>
        <taxon>Raphignathae</taxon>
        <taxon>Tetranychoidea</taxon>
        <taxon>Tetranychidae</taxon>
        <taxon>Tetranychus</taxon>
    </lineage>
</organism>
<dbReference type="EMBL" id="CAEY01000807">
    <property type="status" value="NOT_ANNOTATED_CDS"/>
    <property type="molecule type" value="Genomic_DNA"/>
</dbReference>
<name>T1JW52_TETUR</name>
<sequence length="283" mass="32711">MGKLSVILKDEDKILLLYLLSLHPSVIMKSLFSAILIILFVSQINCQSDKRKNKFRGRRPNVNCHLKQLQSCIEKVDRYSNQTEAYKLITTSRGIDEICSNSLEGLNCLKEHIDQCGTPIQREMFEFTIEQFQRSIDQFCKPGELRQEFLKHSPCIADNILSKDDYKKTCNQPYLASIDKVNKFEDFDDRLDLTCCSYNRWENCFLGMVSAKCQGSGREALTNFMEKTFASLINLVCKHSEFNFEASRCKSLYPADNIKFDATKANNPITKYLASYFRFLLTN</sequence>
<dbReference type="PANTHER" id="PTHR33964:SF1">
    <property type="entry name" value="RE45066P"/>
    <property type="match status" value="1"/>
</dbReference>